<dbReference type="Pfam" id="PF09348">
    <property type="entry name" value="DUF1990"/>
    <property type="match status" value="2"/>
</dbReference>
<dbReference type="RefSeq" id="WP_185001091.1">
    <property type="nucleotide sequence ID" value="NZ_BAAAUI010000026.1"/>
</dbReference>
<dbReference type="InterPro" id="IPR018960">
    <property type="entry name" value="DUF1990"/>
</dbReference>
<keyword evidence="4" id="KW-1185">Reference proteome</keyword>
<feature type="domain" description="DUF1990" evidence="2">
    <location>
        <begin position="18"/>
        <end position="69"/>
    </location>
</feature>
<dbReference type="PANTHER" id="PTHR34202:SF1">
    <property type="entry name" value="UPF0548 PROTEIN"/>
    <property type="match status" value="1"/>
</dbReference>
<comment type="caution">
    <text evidence="3">The sequence shown here is derived from an EMBL/GenBank/DDBJ whole genome shotgun (WGS) entry which is preliminary data.</text>
</comment>
<organism evidence="3 4">
    <name type="scientific">Crossiella cryophila</name>
    <dbReference type="NCBI Taxonomy" id="43355"/>
    <lineage>
        <taxon>Bacteria</taxon>
        <taxon>Bacillati</taxon>
        <taxon>Actinomycetota</taxon>
        <taxon>Actinomycetes</taxon>
        <taxon>Pseudonocardiales</taxon>
        <taxon>Pseudonocardiaceae</taxon>
        <taxon>Crossiella</taxon>
    </lineage>
</organism>
<sequence>MSGRLARIRDRAAQAEVTYPEVGVTRETDCPPGYRRVSRTLRLGRGEAEFARARLALRGWATHRGFGRGIYLGEVGPGEVGRQEAGRQGESGQGESGPGEAGPGDVGQRDVGRQDTGQQDTGQQVGDTVVSVLGFGPLSVVGPCRVVWRVDEARRCGFGYGTLPGHPVIGEEGFVLVLGADGAVEFTITAVSRPAGQLARWTGPIGRLAQRLAMTAYLHALR</sequence>
<dbReference type="PANTHER" id="PTHR34202">
    <property type="entry name" value="UPF0548 PROTEIN"/>
    <property type="match status" value="1"/>
</dbReference>
<dbReference type="Proteomes" id="UP000533598">
    <property type="component" value="Unassembled WGS sequence"/>
</dbReference>
<evidence type="ECO:0000256" key="1">
    <source>
        <dbReference type="SAM" id="MobiDB-lite"/>
    </source>
</evidence>
<reference evidence="3 4" key="1">
    <citation type="submission" date="2020-08" db="EMBL/GenBank/DDBJ databases">
        <title>Sequencing the genomes of 1000 actinobacteria strains.</title>
        <authorList>
            <person name="Klenk H.-P."/>
        </authorList>
    </citation>
    <scope>NUCLEOTIDE SEQUENCE [LARGE SCALE GENOMIC DNA]</scope>
    <source>
        <strain evidence="3 4">DSM 44230</strain>
    </source>
</reference>
<feature type="compositionally biased region" description="Gly residues" evidence="1">
    <location>
        <begin position="89"/>
        <end position="105"/>
    </location>
</feature>
<feature type="compositionally biased region" description="Low complexity" evidence="1">
    <location>
        <begin position="114"/>
        <end position="125"/>
    </location>
</feature>
<proteinExistence type="predicted"/>
<accession>A0A7W7C5R9</accession>
<feature type="region of interest" description="Disordered" evidence="1">
    <location>
        <begin position="77"/>
        <end position="125"/>
    </location>
</feature>
<dbReference type="EMBL" id="JACHMH010000001">
    <property type="protein sequence ID" value="MBB4675055.1"/>
    <property type="molecule type" value="Genomic_DNA"/>
</dbReference>
<dbReference type="PIRSF" id="PIRSF010260">
    <property type="entry name" value="UCP010260"/>
    <property type="match status" value="1"/>
</dbReference>
<gene>
    <name evidence="3" type="ORF">HNR67_001173</name>
</gene>
<feature type="domain" description="DUF1990" evidence="2">
    <location>
        <begin position="120"/>
        <end position="219"/>
    </location>
</feature>
<evidence type="ECO:0000313" key="4">
    <source>
        <dbReference type="Proteomes" id="UP000533598"/>
    </source>
</evidence>
<dbReference type="InterPro" id="IPR014457">
    <property type="entry name" value="UCP010260"/>
</dbReference>
<name>A0A7W7C5R9_9PSEU</name>
<evidence type="ECO:0000259" key="2">
    <source>
        <dbReference type="Pfam" id="PF09348"/>
    </source>
</evidence>
<evidence type="ECO:0000313" key="3">
    <source>
        <dbReference type="EMBL" id="MBB4675055.1"/>
    </source>
</evidence>
<protein>
    <submittedName>
        <fullName evidence="3">Uncharacterized protein (UPF0548 family)</fullName>
    </submittedName>
</protein>
<dbReference type="AlphaFoldDB" id="A0A7W7C5R9"/>